<name>D7KNZ2_ARALL</name>
<gene>
    <name evidence="1" type="ORF">ARALYDRAFT_892672</name>
</gene>
<organism evidence="2">
    <name type="scientific">Arabidopsis lyrata subsp. lyrata</name>
    <name type="common">Lyre-leaved rock-cress</name>
    <dbReference type="NCBI Taxonomy" id="81972"/>
    <lineage>
        <taxon>Eukaryota</taxon>
        <taxon>Viridiplantae</taxon>
        <taxon>Streptophyta</taxon>
        <taxon>Embryophyta</taxon>
        <taxon>Tracheophyta</taxon>
        <taxon>Spermatophyta</taxon>
        <taxon>Magnoliopsida</taxon>
        <taxon>eudicotyledons</taxon>
        <taxon>Gunneridae</taxon>
        <taxon>Pentapetalae</taxon>
        <taxon>rosids</taxon>
        <taxon>malvids</taxon>
        <taxon>Brassicales</taxon>
        <taxon>Brassicaceae</taxon>
        <taxon>Camelineae</taxon>
        <taxon>Arabidopsis</taxon>
    </lineage>
</organism>
<evidence type="ECO:0000313" key="1">
    <source>
        <dbReference type="EMBL" id="EFH70834.1"/>
    </source>
</evidence>
<reference evidence="2" key="1">
    <citation type="journal article" date="2011" name="Nat. Genet.">
        <title>The Arabidopsis lyrata genome sequence and the basis of rapid genome size change.</title>
        <authorList>
            <person name="Hu T.T."/>
            <person name="Pattyn P."/>
            <person name="Bakker E.G."/>
            <person name="Cao J."/>
            <person name="Cheng J.-F."/>
            <person name="Clark R.M."/>
            <person name="Fahlgren N."/>
            <person name="Fawcett J.A."/>
            <person name="Grimwood J."/>
            <person name="Gundlach H."/>
            <person name="Haberer G."/>
            <person name="Hollister J.D."/>
            <person name="Ossowski S."/>
            <person name="Ottilar R.P."/>
            <person name="Salamov A.A."/>
            <person name="Schneeberger K."/>
            <person name="Spannagl M."/>
            <person name="Wang X."/>
            <person name="Yang L."/>
            <person name="Nasrallah M.E."/>
            <person name="Bergelson J."/>
            <person name="Carrington J.C."/>
            <person name="Gaut B.S."/>
            <person name="Schmutz J."/>
            <person name="Mayer K.F.X."/>
            <person name="Van de Peer Y."/>
            <person name="Grigoriev I.V."/>
            <person name="Nordborg M."/>
            <person name="Weigel D."/>
            <person name="Guo Y.-L."/>
        </authorList>
    </citation>
    <scope>NUCLEOTIDE SEQUENCE [LARGE SCALE GENOMIC DNA]</scope>
    <source>
        <strain evidence="2">cv. MN47</strain>
    </source>
</reference>
<dbReference type="Gramene" id="scaffold_105466.1">
    <property type="protein sequence ID" value="scaffold_105466.1"/>
    <property type="gene ID" value="scaffold_105466.1"/>
</dbReference>
<accession>D7KNZ2</accession>
<keyword evidence="2" id="KW-1185">Reference proteome</keyword>
<evidence type="ECO:0000313" key="2">
    <source>
        <dbReference type="Proteomes" id="UP000008694"/>
    </source>
</evidence>
<protein>
    <submittedName>
        <fullName evidence="1">Uncharacterized protein</fullName>
    </submittedName>
</protein>
<sequence length="345" mass="39055">MYSGIGGVLTHQSQEFSFDHLALHHSRSSIIFFFVSNFFSPFESLSNPRHLLRFSTTKNKGRRWCPAISISHPQHATTLKEPPNHGYVIPLSQETTSYHASLMTRDQAIRRSDASCLVETSMAHCKLLLWNPTSFPETANHLWFFSLVSNLDKIHQTPTLASPEMPFKQVLINNIKVFIHEIKCLRKNDIITPSPRSRVYRSFLNPLAPNPPDYRTVVTLLLADEQIHLAFLVLANNSAMEPSSTSLSLLTVAIVSSNASSVDDSTKNRVSTFANLLPSFGLQAVMDPSSNYISYFLHSICFYLFMLLVLCIEPSYPCILGYFEPCFTLMNENKSLKKKKDNIFN</sequence>
<proteinExistence type="predicted"/>
<dbReference type="AlphaFoldDB" id="D7KNZ2"/>
<dbReference type="HOGENOM" id="CLU_804970_0_0_1"/>
<dbReference type="Proteomes" id="UP000008694">
    <property type="component" value="Unassembled WGS sequence"/>
</dbReference>
<dbReference type="EMBL" id="GL348713">
    <property type="protein sequence ID" value="EFH70834.1"/>
    <property type="molecule type" value="Genomic_DNA"/>
</dbReference>